<evidence type="ECO:0000256" key="4">
    <source>
        <dbReference type="ARBA" id="ARBA00023004"/>
    </source>
</evidence>
<dbReference type="SMART" id="SM00292">
    <property type="entry name" value="BRCT"/>
    <property type="match status" value="1"/>
</dbReference>
<feature type="region of interest" description="Disordered" evidence="5">
    <location>
        <begin position="186"/>
        <end position="255"/>
    </location>
</feature>
<dbReference type="EMBL" id="LATX01000498">
    <property type="protein sequence ID" value="KTB46089.1"/>
    <property type="molecule type" value="Genomic_DNA"/>
</dbReference>
<feature type="region of interest" description="Disordered" evidence="5">
    <location>
        <begin position="468"/>
        <end position="495"/>
    </location>
</feature>
<feature type="compositionally biased region" description="Low complexity" evidence="5">
    <location>
        <begin position="195"/>
        <end position="204"/>
    </location>
</feature>
<feature type="compositionally biased region" description="Low complexity" evidence="5">
    <location>
        <begin position="291"/>
        <end position="313"/>
    </location>
</feature>
<feature type="region of interest" description="Disordered" evidence="5">
    <location>
        <begin position="140"/>
        <end position="167"/>
    </location>
</feature>
<feature type="region of interest" description="Disordered" evidence="5">
    <location>
        <begin position="284"/>
        <end position="369"/>
    </location>
</feature>
<feature type="compositionally biased region" description="Pro residues" evidence="5">
    <location>
        <begin position="229"/>
        <end position="240"/>
    </location>
</feature>
<name>A0A0W0GC05_MONRR</name>
<reference evidence="7 8" key="1">
    <citation type="submission" date="2015-12" db="EMBL/GenBank/DDBJ databases">
        <title>Draft genome sequence of Moniliophthora roreri, the causal agent of frosty pod rot of cacao.</title>
        <authorList>
            <person name="Aime M.C."/>
            <person name="Diaz-Valderrama J.R."/>
            <person name="Kijpornyongpan T."/>
            <person name="Phillips-Mora W."/>
        </authorList>
    </citation>
    <scope>NUCLEOTIDE SEQUENCE [LARGE SCALE GENOMIC DNA]</scope>
    <source>
        <strain evidence="7 8">MCA 2952</strain>
    </source>
</reference>
<proteinExistence type="inferred from homology"/>
<feature type="compositionally biased region" description="Pro residues" evidence="5">
    <location>
        <begin position="154"/>
        <end position="165"/>
    </location>
</feature>
<feature type="domain" description="BRCT" evidence="6">
    <location>
        <begin position="47"/>
        <end position="111"/>
    </location>
</feature>
<keyword evidence="3" id="KW-0479">Metal-binding</keyword>
<evidence type="ECO:0000256" key="5">
    <source>
        <dbReference type="SAM" id="MobiDB-lite"/>
    </source>
</evidence>
<dbReference type="Pfam" id="PF16589">
    <property type="entry name" value="BRCT_2"/>
    <property type="match status" value="1"/>
</dbReference>
<feature type="compositionally biased region" description="Pro residues" evidence="5">
    <location>
        <begin position="205"/>
        <end position="215"/>
    </location>
</feature>
<dbReference type="Gene3D" id="2.60.120.620">
    <property type="entry name" value="q2cbj1_9rhob like domain"/>
    <property type="match status" value="1"/>
</dbReference>
<evidence type="ECO:0000313" key="8">
    <source>
        <dbReference type="Proteomes" id="UP000054988"/>
    </source>
</evidence>
<evidence type="ECO:0000259" key="6">
    <source>
        <dbReference type="PROSITE" id="PS50172"/>
    </source>
</evidence>
<dbReference type="CDD" id="cd00027">
    <property type="entry name" value="BRCT"/>
    <property type="match status" value="1"/>
</dbReference>
<evidence type="ECO:0000256" key="3">
    <source>
        <dbReference type="ARBA" id="ARBA00022723"/>
    </source>
</evidence>
<dbReference type="Pfam" id="PF05721">
    <property type="entry name" value="PhyH"/>
    <property type="match status" value="1"/>
</dbReference>
<dbReference type="Gene3D" id="3.40.50.10190">
    <property type="entry name" value="BRCT domain"/>
    <property type="match status" value="1"/>
</dbReference>
<organism evidence="7 8">
    <name type="scientific">Moniliophthora roreri</name>
    <name type="common">Frosty pod rot fungus</name>
    <name type="synonym">Monilia roreri</name>
    <dbReference type="NCBI Taxonomy" id="221103"/>
    <lineage>
        <taxon>Eukaryota</taxon>
        <taxon>Fungi</taxon>
        <taxon>Dikarya</taxon>
        <taxon>Basidiomycota</taxon>
        <taxon>Agaricomycotina</taxon>
        <taxon>Agaricomycetes</taxon>
        <taxon>Agaricomycetidae</taxon>
        <taxon>Agaricales</taxon>
        <taxon>Marasmiineae</taxon>
        <taxon>Marasmiaceae</taxon>
        <taxon>Moniliophthora</taxon>
    </lineage>
</organism>
<dbReference type="Gene3D" id="1.10.10.60">
    <property type="entry name" value="Homeodomain-like"/>
    <property type="match status" value="1"/>
</dbReference>
<dbReference type="AlphaFoldDB" id="A0A0W0GC05"/>
<keyword evidence="4" id="KW-0408">Iron</keyword>
<dbReference type="SUPFAM" id="SSF52113">
    <property type="entry name" value="BRCT domain"/>
    <property type="match status" value="1"/>
</dbReference>
<evidence type="ECO:0000256" key="1">
    <source>
        <dbReference type="ARBA" id="ARBA00001962"/>
    </source>
</evidence>
<dbReference type="InterPro" id="IPR036420">
    <property type="entry name" value="BRCT_dom_sf"/>
</dbReference>
<feature type="compositionally biased region" description="Low complexity" evidence="5">
    <location>
        <begin position="9"/>
        <end position="21"/>
    </location>
</feature>
<evidence type="ECO:0000313" key="7">
    <source>
        <dbReference type="EMBL" id="KTB46089.1"/>
    </source>
</evidence>
<feature type="compositionally biased region" description="Polar residues" evidence="5">
    <location>
        <begin position="216"/>
        <end position="227"/>
    </location>
</feature>
<dbReference type="eggNOG" id="ENOG502SI18">
    <property type="taxonomic scope" value="Eukaryota"/>
</dbReference>
<feature type="compositionally biased region" description="Low complexity" evidence="5">
    <location>
        <begin position="140"/>
        <end position="153"/>
    </location>
</feature>
<dbReference type="InterPro" id="IPR001357">
    <property type="entry name" value="BRCT_dom"/>
</dbReference>
<dbReference type="PANTHER" id="PTHR20883:SF15">
    <property type="entry name" value="PHYTANOYL-COA DIOXYGENASE DOMAIN-CONTAINING PROTEIN 1"/>
    <property type="match status" value="1"/>
</dbReference>
<protein>
    <recommendedName>
        <fullName evidence="6">BRCT domain-containing protein</fullName>
    </recommendedName>
</protein>
<dbReference type="Proteomes" id="UP000054988">
    <property type="component" value="Unassembled WGS sequence"/>
</dbReference>
<dbReference type="GO" id="GO:0046872">
    <property type="term" value="F:metal ion binding"/>
    <property type="evidence" value="ECO:0007669"/>
    <property type="project" value="UniProtKB-KW"/>
</dbReference>
<sequence length="940" mass="104493">MAPPSRFVPSPDDASDGDGSQSALSTLFIDPMLGSPLQIYIEKDVQNRESLVGLVTKHGGTISPGYSHVPYILVDPLKPSGQSLYRQYAAKRGKIVLNAQWVEECIKAGQLQTFHTNWAGCKVTGNETASPTPAEILSVPEQQQPQQQAIPSAAPAPAPPPPHPIITPQTVEQLVHHAAQAHQFPYPIFPSHLHPGSLPREGSGPLPPPPPPPWQTQPSIAPQQTHISPPHPHPPPPPPTLLHRPPDSWAEYDPGQADPYEFRYREHAEWGHYYDPAYDQAYDPGGYLDDPAPGEAPAPATTATATTTTTSPALQSVAGPSTAPVQQQAPAKVTRGRKRTRTVPPPAAPPSSLVINRNPPARSPTPPTRVIKSTYGGNLFTADDIEYLKKYIDYSQEQGLVLSLREICERIAIKAPHHSFYSWRRYCNKHRIKLGGYAMNADRSESPPPDGVPGEPDIEEEEVHVALPGSGLGSLDTTARQRNRSPTPPRVLHRSTTGKGVAFTDEDIKFLIRFMEYRKSQGKLDMVAFWKDVAAKAPHHSRASWMKYWRRHKHELDRTDTDDPLPSRPDKKMRYSREDDVLLAKFFCNQPEGTSDKVFQAFGRQNPHHPWKGWQEHHRIHKAKIDHYIKMLKNGENIDDLQDDIEPPSYLLVPGFLDSVDTNALLSRAKQLLDEFPIENHPLTKFTTGDDNHVGDDYFLTSGDKIRFFLEEDAIDKDGKLTREKQKAVNKIGHGLHELDPLFRKVTLENERLKALVRDLKFHVDPVALQSMVITKQPEIGGAVPEHNDSTFLYTDPPSALGFWIALEQCTPENGALSFLPGSHRTAPITKRFVRLPSGGTGFESLSTPELEAQYAAASQGKYILETCNPGDLVLIHGSVLHKSERNTSQHARFAYTFHMIESPPRATYDAKNWLQPTPGMPFSHILDKPNMALVNPALA</sequence>
<feature type="region of interest" description="Disordered" evidence="5">
    <location>
        <begin position="1"/>
        <end position="21"/>
    </location>
</feature>
<comment type="cofactor">
    <cofactor evidence="1">
        <name>Fe cation</name>
        <dbReference type="ChEBI" id="CHEBI:24875"/>
    </cofactor>
</comment>
<dbReference type="SUPFAM" id="SSF51197">
    <property type="entry name" value="Clavaminate synthase-like"/>
    <property type="match status" value="1"/>
</dbReference>
<dbReference type="PANTHER" id="PTHR20883">
    <property type="entry name" value="PHYTANOYL-COA DIOXYGENASE DOMAIN CONTAINING 1"/>
    <property type="match status" value="1"/>
</dbReference>
<dbReference type="InterPro" id="IPR008775">
    <property type="entry name" value="Phytyl_CoA_dOase-like"/>
</dbReference>
<comment type="caution">
    <text evidence="7">The sequence shown here is derived from an EMBL/GenBank/DDBJ whole genome shotgun (WGS) entry which is preliminary data.</text>
</comment>
<accession>A0A0W0GC05</accession>
<dbReference type="PROSITE" id="PS50172">
    <property type="entry name" value="BRCT"/>
    <property type="match status" value="1"/>
</dbReference>
<evidence type="ECO:0000256" key="2">
    <source>
        <dbReference type="ARBA" id="ARBA00005830"/>
    </source>
</evidence>
<comment type="similarity">
    <text evidence="2">Belongs to the PhyH family.</text>
</comment>
<gene>
    <name evidence="7" type="ORF">WG66_1336</name>
</gene>